<evidence type="ECO:0000313" key="2">
    <source>
        <dbReference type="Proteomes" id="UP001597273"/>
    </source>
</evidence>
<sequence length="200" mass="22467">MNLKKRVFLILLAVTILLAAAPIIEKRFLKEEMAEEAVLQQGEYKVGEDVPEGNYDVKFSGSPIFQGKEFQQQDEVKAMPFLVGELLYVEGEGEVLLVPARFEKLQLMEGQRYSIAHSGFYQVGEQLGAGSYNLRFLGDKEQDGAAFAQIIDAEKTVLETYSFQDKADHLVELEEGTFLQIEKNPLEENSGLEIILEKNG</sequence>
<dbReference type="Proteomes" id="UP001597273">
    <property type="component" value="Unassembled WGS sequence"/>
</dbReference>
<dbReference type="RefSeq" id="WP_204892095.1">
    <property type="nucleotide sequence ID" value="NZ_JBHUFW010000005.1"/>
</dbReference>
<name>A0ABW4QI40_9BACL</name>
<gene>
    <name evidence="1" type="ORF">ACFSDB_09680</name>
</gene>
<comment type="caution">
    <text evidence="1">The sequence shown here is derived from an EMBL/GenBank/DDBJ whole genome shotgun (WGS) entry which is preliminary data.</text>
</comment>
<evidence type="ECO:0000313" key="1">
    <source>
        <dbReference type="EMBL" id="MFD1863203.1"/>
    </source>
</evidence>
<reference evidence="2" key="1">
    <citation type="journal article" date="2019" name="Int. J. Syst. Evol. Microbiol.">
        <title>The Global Catalogue of Microorganisms (GCM) 10K type strain sequencing project: providing services to taxonomists for standard genome sequencing and annotation.</title>
        <authorList>
            <consortium name="The Broad Institute Genomics Platform"/>
            <consortium name="The Broad Institute Genome Sequencing Center for Infectious Disease"/>
            <person name="Wu L."/>
            <person name="Ma J."/>
        </authorList>
    </citation>
    <scope>NUCLEOTIDE SEQUENCE [LARGE SCALE GENOMIC DNA]</scope>
    <source>
        <strain evidence="2">CGMCC 1.15475</strain>
    </source>
</reference>
<proteinExistence type="predicted"/>
<dbReference type="EMBL" id="JBHUFW010000005">
    <property type="protein sequence ID" value="MFD1863203.1"/>
    <property type="molecule type" value="Genomic_DNA"/>
</dbReference>
<protein>
    <submittedName>
        <fullName evidence="1">Uncharacterized protein</fullName>
    </submittedName>
</protein>
<accession>A0ABW4QI40</accession>
<keyword evidence="2" id="KW-1185">Reference proteome</keyword>
<organism evidence="1 2">
    <name type="scientific">Planococcus chinensis</name>
    <dbReference type="NCBI Taxonomy" id="272917"/>
    <lineage>
        <taxon>Bacteria</taxon>
        <taxon>Bacillati</taxon>
        <taxon>Bacillota</taxon>
        <taxon>Bacilli</taxon>
        <taxon>Bacillales</taxon>
        <taxon>Caryophanaceae</taxon>
        <taxon>Planococcus</taxon>
    </lineage>
</organism>